<feature type="compositionally biased region" description="Polar residues" evidence="1">
    <location>
        <begin position="412"/>
        <end position="432"/>
    </location>
</feature>
<dbReference type="EMBL" id="CAJNOL010010057">
    <property type="protein sequence ID" value="CAF1647302.1"/>
    <property type="molecule type" value="Genomic_DNA"/>
</dbReference>
<dbReference type="PANTHER" id="PTHR33194:SF4">
    <property type="entry name" value="CCHC-TYPE DOMAIN-CONTAINING PROTEIN"/>
    <property type="match status" value="1"/>
</dbReference>
<evidence type="ECO:0000313" key="3">
    <source>
        <dbReference type="EMBL" id="CAF1478429.1"/>
    </source>
</evidence>
<dbReference type="Proteomes" id="UP000663870">
    <property type="component" value="Unassembled WGS sequence"/>
</dbReference>
<reference evidence="3" key="1">
    <citation type="submission" date="2021-02" db="EMBL/GenBank/DDBJ databases">
        <authorList>
            <person name="Nowell W R."/>
        </authorList>
    </citation>
    <scope>NUCLEOTIDE SEQUENCE</scope>
</reference>
<sequence>MQIVPFYNGDPETLLDWLRDTGAFFAKECVPDAHQVFAIRFLLTEQALDIYSAHEDLIHNFNDLQKLLLHAAGKAPLRTLASLDSISNLTLSMPQPVANSTRLDPNLTATPSLPTTSITFTQSADYLTQNEYRKSIIAQFQEDKSLKYSGEHKQDVIKWLEKLERKFEIAEISDAKKFDYLTELLEKGALNWFIERKTSLNRSWPDFVEQFKKVYDSPNRSQLAFQKLQYYNQSADQDIRSFCSVIRKLCKEYDPDMSNKMKLDFLLRSVNPTYRPEILKLKATDADEFEQIAIDVENTFLTLKAYETNAPSTVTTYTSSPQYYYNYSATQQSPASDYYYHRTQYNFTPTQRPSSNTAFRRFTSSPKYQQGSQQSSNYNPPKSPRQQNLFAYTSATSEMHQPSIPPLMPPSQIKTPPQQLFPSQSSNQQGHSTPDCPF</sequence>
<dbReference type="AlphaFoldDB" id="A0A815RMI7"/>
<evidence type="ECO:0000259" key="2">
    <source>
        <dbReference type="Pfam" id="PF19259"/>
    </source>
</evidence>
<evidence type="ECO:0000313" key="6">
    <source>
        <dbReference type="Proteomes" id="UP000663870"/>
    </source>
</evidence>
<feature type="compositionally biased region" description="Polar residues" evidence="1">
    <location>
        <begin position="377"/>
        <end position="400"/>
    </location>
</feature>
<evidence type="ECO:0000256" key="1">
    <source>
        <dbReference type="SAM" id="MobiDB-lite"/>
    </source>
</evidence>
<feature type="region of interest" description="Disordered" evidence="1">
    <location>
        <begin position="363"/>
        <end position="438"/>
    </location>
</feature>
<dbReference type="EMBL" id="CAJNOH010008369">
    <property type="protein sequence ID" value="CAF1478429.1"/>
    <property type="molecule type" value="Genomic_DNA"/>
</dbReference>
<protein>
    <recommendedName>
        <fullName evidence="2">Ty3 transposon capsid-like protein domain-containing protein</fullName>
    </recommendedName>
</protein>
<proteinExistence type="predicted"/>
<comment type="caution">
    <text evidence="3">The sequence shown here is derived from an EMBL/GenBank/DDBJ whole genome shotgun (WGS) entry which is preliminary data.</text>
</comment>
<keyword evidence="6" id="KW-1185">Reference proteome</keyword>
<gene>
    <name evidence="4" type="ORF">JXQ802_LOCUS54076</name>
    <name evidence="3" type="ORF">PYM288_LOCUS37652</name>
</gene>
<dbReference type="InterPro" id="IPR045358">
    <property type="entry name" value="Ty3_capsid"/>
</dbReference>
<organism evidence="3 5">
    <name type="scientific">Rotaria sordida</name>
    <dbReference type="NCBI Taxonomy" id="392033"/>
    <lineage>
        <taxon>Eukaryota</taxon>
        <taxon>Metazoa</taxon>
        <taxon>Spiralia</taxon>
        <taxon>Gnathifera</taxon>
        <taxon>Rotifera</taxon>
        <taxon>Eurotatoria</taxon>
        <taxon>Bdelloidea</taxon>
        <taxon>Philodinida</taxon>
        <taxon>Philodinidae</taxon>
        <taxon>Rotaria</taxon>
    </lineage>
</organism>
<dbReference type="PANTHER" id="PTHR33194">
    <property type="entry name" value="ZINC KNUCKLE DOMAINCONTAINING PROTEIN"/>
    <property type="match status" value="1"/>
</dbReference>
<evidence type="ECO:0000313" key="5">
    <source>
        <dbReference type="Proteomes" id="UP000663854"/>
    </source>
</evidence>
<evidence type="ECO:0000313" key="4">
    <source>
        <dbReference type="EMBL" id="CAF1647302.1"/>
    </source>
</evidence>
<dbReference type="Pfam" id="PF19259">
    <property type="entry name" value="Ty3_capsid"/>
    <property type="match status" value="1"/>
</dbReference>
<feature type="domain" description="Ty3 transposon capsid-like protein" evidence="2">
    <location>
        <begin position="139"/>
        <end position="298"/>
    </location>
</feature>
<name>A0A815RMI7_9BILA</name>
<accession>A0A815RMI7</accession>
<dbReference type="Proteomes" id="UP000663854">
    <property type="component" value="Unassembled WGS sequence"/>
</dbReference>